<proteinExistence type="predicted"/>
<accession>M0NBB4</accession>
<sequence>MSDRERALPSLESVQFVLGASVYAYEDGRVDIVSWGEHGGISLVGWGELRKLGEDEREAKA</sequence>
<protein>
    <submittedName>
        <fullName evidence="1">Uncharacterized protein</fullName>
    </submittedName>
</protein>
<dbReference type="RefSeq" id="WP_005040552.1">
    <property type="nucleotide sequence ID" value="NZ_AOME01000020.1"/>
</dbReference>
<evidence type="ECO:0000313" key="2">
    <source>
        <dbReference type="Proteomes" id="UP000011625"/>
    </source>
</evidence>
<reference evidence="1 2" key="1">
    <citation type="journal article" date="2014" name="PLoS Genet.">
        <title>Phylogenetically driven sequencing of extremely halophilic archaea reveals strategies for static and dynamic osmo-response.</title>
        <authorList>
            <person name="Becker E.A."/>
            <person name="Seitzer P.M."/>
            <person name="Tritt A."/>
            <person name="Larsen D."/>
            <person name="Krusor M."/>
            <person name="Yao A.I."/>
            <person name="Wu D."/>
            <person name="Madern D."/>
            <person name="Eisen J.A."/>
            <person name="Darling A.E."/>
            <person name="Facciotti M.T."/>
        </authorList>
    </citation>
    <scope>NUCLEOTIDE SEQUENCE [LARGE SCALE GENOMIC DNA]</scope>
    <source>
        <strain evidence="1 2">DSM 8989</strain>
    </source>
</reference>
<evidence type="ECO:0000313" key="1">
    <source>
        <dbReference type="EMBL" id="EMA54858.1"/>
    </source>
</evidence>
<dbReference type="STRING" id="1227456.C450_04528"/>
<keyword evidence="2" id="KW-1185">Reference proteome</keyword>
<dbReference type="AlphaFoldDB" id="M0NBB4"/>
<organism evidence="1 2">
    <name type="scientific">Halococcus salifodinae DSM 8989</name>
    <dbReference type="NCBI Taxonomy" id="1227456"/>
    <lineage>
        <taxon>Archaea</taxon>
        <taxon>Methanobacteriati</taxon>
        <taxon>Methanobacteriota</taxon>
        <taxon>Stenosarchaea group</taxon>
        <taxon>Halobacteria</taxon>
        <taxon>Halobacteriales</taxon>
        <taxon>Halococcaceae</taxon>
        <taxon>Halococcus</taxon>
    </lineage>
</organism>
<dbReference type="Proteomes" id="UP000011625">
    <property type="component" value="Unassembled WGS sequence"/>
</dbReference>
<dbReference type="PATRIC" id="fig|1227456.3.peg.936"/>
<dbReference type="EMBL" id="AOME01000020">
    <property type="protein sequence ID" value="EMA54858.1"/>
    <property type="molecule type" value="Genomic_DNA"/>
</dbReference>
<gene>
    <name evidence="1" type="ORF">C450_04528</name>
</gene>
<name>M0NBB4_9EURY</name>
<comment type="caution">
    <text evidence="1">The sequence shown here is derived from an EMBL/GenBank/DDBJ whole genome shotgun (WGS) entry which is preliminary data.</text>
</comment>